<proteinExistence type="predicted"/>
<name>A0A1J5TMP0_9ZZZZ</name>
<reference evidence="1" key="1">
    <citation type="submission" date="2016-10" db="EMBL/GenBank/DDBJ databases">
        <title>Sequence of Gallionella enrichment culture.</title>
        <authorList>
            <person name="Poehlein A."/>
            <person name="Muehling M."/>
            <person name="Daniel R."/>
        </authorList>
    </citation>
    <scope>NUCLEOTIDE SEQUENCE</scope>
</reference>
<evidence type="ECO:0008006" key="2">
    <source>
        <dbReference type="Google" id="ProtNLM"/>
    </source>
</evidence>
<dbReference type="EMBL" id="MLJW01000015">
    <property type="protein sequence ID" value="OIR13278.1"/>
    <property type="molecule type" value="Genomic_DNA"/>
</dbReference>
<dbReference type="SUPFAM" id="SSF82185">
    <property type="entry name" value="Histone H3 K4-specific methyltransferase SET7/9 N-terminal domain"/>
    <property type="match status" value="1"/>
</dbReference>
<dbReference type="AlphaFoldDB" id="A0A1J5TMP0"/>
<gene>
    <name evidence="1" type="ORF">GALL_56630</name>
</gene>
<sequence length="224" mass="26348">MKYFLLLLFFIANDSYAQCKTYRLTSNRDTLNCTDYNNKKQGKWVVRVEELRGEPGFEEEGIFKNNLKEGRWRRYNLMGDLIAVENYKWNNKDGKQLYFYQNELEHEENWLAVDPSKKYDTIEVADLDNPDKYEKKIIKVEAYSMKHGEWKYYQPGNPTPVKTETYLLDSLYNPAALINKTVAAAAKDTVQQKHIIAKPKQIQDFDKKNSKKKSIKIRDGSTGY</sequence>
<evidence type="ECO:0000313" key="1">
    <source>
        <dbReference type="EMBL" id="OIR13278.1"/>
    </source>
</evidence>
<accession>A0A1J5TMP0</accession>
<protein>
    <recommendedName>
        <fullName evidence="2">MORN repeat variant</fullName>
    </recommendedName>
</protein>
<comment type="caution">
    <text evidence="1">The sequence shown here is derived from an EMBL/GenBank/DDBJ whole genome shotgun (WGS) entry which is preliminary data.</text>
</comment>
<organism evidence="1">
    <name type="scientific">mine drainage metagenome</name>
    <dbReference type="NCBI Taxonomy" id="410659"/>
    <lineage>
        <taxon>unclassified sequences</taxon>
        <taxon>metagenomes</taxon>
        <taxon>ecological metagenomes</taxon>
    </lineage>
</organism>